<accession>A0AA48Y3T5</accession>
<sequence>MAEAAAALAAEIAALKRRLAAYERSSQLGQSTIGVGDEDLAVLDALEAGTEALAGTADLADAQLVSDDFQDAVGDYQQELVEASGDLDDRLAQAEDDLAASSARLDAAEAEIIDAFGRADAAQTTASDAAAAASAAQTAADDAHTAANDAATAAANAAGIANGKGKALIQSTTPAAADQNAVTLWIDTTGGANTPKRWNGSAWVAVTDKAATDAATAAANAASAASAADAKAVAAQTAAGNAQTTANNALTMAGTKGKVFYDTNAPSGTGTATGDLWRKIDASKNVIGEWYWTGSAWQSSQITTDAISNLDVGKLTAGSAAILTVTAQKIAASTAAFQTVDVKNLFATSGTLDTAVINKLWTDVVSSRKITSNMIAVGDFTNLIDDGEFETVTNSPWTLSDGAVIQPDSGRGNTNALRCTSAAARTTGISATQTGRRLKAGDKFVASARIYRGATPTADTQIRMVANYKTITGAANGSATVLYVPTTSASGWQLYSSAEMTVPANTESVDIQLCIDPSFTASVVWDAITLSKKVSSVLIEDGAVTAKKLESSLVLTSEVIAGDPAGNHAKLDGNGFRVMAPPTAGADPVEVIRLGTETDDYFGVVGADGTLTASITAEGGVSAKEINVSDTLTLAGEDLGSRIDYMPQPLVAWGQVPIDTTTMTVSGSGGVIGLYEIGWDSNQPTGRDARMYLFNLNNVLIRSTVAGQIGLRLHLTTDGTAPTVNSPVIQYSYGYVGVANGYASFNINRIIGSNNGDYLRVLVSLWNGTTGTASVLKDGNQAYLYTTVTDLGQTRPGTAVASTGGGSSAPAPVTTTKEWKASSIKSFTGSGDFYNYNTGYMYSGLSPAGYGDLRSVAVFPSLTSTLSGATINDIWIYVYYDFWYYGSGGNAAISLHGYSSQPASNPSLSFSTMSNGWPRAAGRWVRLPDSTYAGFKSGSWKGFGLGGHGGGYTEYGYAHDARIKIRYTK</sequence>
<dbReference type="EMBL" id="OL549191">
    <property type="protein sequence ID" value="UIW13436.1"/>
    <property type="molecule type" value="Genomic_DNA"/>
</dbReference>
<evidence type="ECO:0000313" key="1">
    <source>
        <dbReference type="EMBL" id="UIW13436.1"/>
    </source>
</evidence>
<dbReference type="KEGG" id="vg:77954108"/>
<evidence type="ECO:0000313" key="2">
    <source>
        <dbReference type="Proteomes" id="UP001200073"/>
    </source>
</evidence>
<dbReference type="RefSeq" id="YP_010677723.1">
    <property type="nucleotide sequence ID" value="NC_071025.1"/>
</dbReference>
<protein>
    <submittedName>
        <fullName evidence="1">Minor tail protein</fullName>
    </submittedName>
</protein>
<keyword evidence="2" id="KW-1185">Reference proteome</keyword>
<gene>
    <name evidence="1" type="primary">20</name>
    <name evidence="1" type="ORF">SEA_AMYEV_20</name>
</gene>
<organism evidence="1 2">
    <name type="scientific">Arthrobacter phage Amyev</name>
    <dbReference type="NCBI Taxonomy" id="2832315"/>
    <lineage>
        <taxon>Viruses</taxon>
        <taxon>Duplodnaviria</taxon>
        <taxon>Heunggongvirae</taxon>
        <taxon>Uroviricota</taxon>
        <taxon>Caudoviricetes</taxon>
        <taxon>Casidaviridae</taxon>
        <taxon>Yangvirus</taxon>
        <taxon>Yangvirus amyev</taxon>
    </lineage>
</organism>
<proteinExistence type="predicted"/>
<dbReference type="Proteomes" id="UP001200073">
    <property type="component" value="Segment"/>
</dbReference>
<name>A0AA48Y3T5_9CAUD</name>
<reference evidence="1" key="1">
    <citation type="submission" date="2021-11" db="EMBL/GenBank/DDBJ databases">
        <authorList>
            <person name="Furlong K.P."/>
            <person name="Ghanmi N."/>
            <person name="Islam M.S."/>
            <person name="Jung D."/>
            <person name="Madani M.T."/>
            <person name="Petrova A."/>
            <person name="Ristovski M."/>
            <person name="Salikini A."/>
            <person name="Uppal M."/>
            <person name="Tran A."/>
            <person name="Tremblay V."/>
            <person name="Williams E."/>
            <person name="Giles L."/>
            <person name="McCarthy L."/>
            <person name="Wheaton K.A."/>
            <person name="Chan K."/>
            <person name="Rudner A.D."/>
            <person name="Beyer A.R."/>
            <person name="Chong R.A."/>
            <person name="Edgington N.P."/>
            <person name="Freise A.C."/>
            <person name="Garcia Costas A.M."/>
            <person name="Gibb B.P."/>
            <person name="Klyczek K.K."/>
            <person name="Swerdlow S.J."/>
            <person name="Garlena R.A."/>
            <person name="Russell D.A."/>
            <person name="Jacobs-Sera D."/>
            <person name="Hatfull G.F."/>
        </authorList>
    </citation>
    <scope>NUCLEOTIDE SEQUENCE</scope>
</reference>
<dbReference type="GeneID" id="77954108"/>